<dbReference type="AlphaFoldDB" id="A0A0E9SFA8"/>
<reference evidence="1" key="1">
    <citation type="submission" date="2014-11" db="EMBL/GenBank/DDBJ databases">
        <authorList>
            <person name="Amaro Gonzalez C."/>
        </authorList>
    </citation>
    <scope>NUCLEOTIDE SEQUENCE</scope>
</reference>
<organism evidence="1">
    <name type="scientific">Anguilla anguilla</name>
    <name type="common">European freshwater eel</name>
    <name type="synonym">Muraena anguilla</name>
    <dbReference type="NCBI Taxonomy" id="7936"/>
    <lineage>
        <taxon>Eukaryota</taxon>
        <taxon>Metazoa</taxon>
        <taxon>Chordata</taxon>
        <taxon>Craniata</taxon>
        <taxon>Vertebrata</taxon>
        <taxon>Euteleostomi</taxon>
        <taxon>Actinopterygii</taxon>
        <taxon>Neopterygii</taxon>
        <taxon>Teleostei</taxon>
        <taxon>Anguilliformes</taxon>
        <taxon>Anguillidae</taxon>
        <taxon>Anguilla</taxon>
    </lineage>
</organism>
<proteinExistence type="predicted"/>
<protein>
    <submittedName>
        <fullName evidence="1">Uncharacterized protein</fullName>
    </submittedName>
</protein>
<sequence>MSAYCLITMWCFKDTMYVQHVCFSCSCAAIFVDFK</sequence>
<reference evidence="1" key="2">
    <citation type="journal article" date="2015" name="Fish Shellfish Immunol.">
        <title>Early steps in the European eel (Anguilla anguilla)-Vibrio vulnificus interaction in the gills: Role of the RtxA13 toxin.</title>
        <authorList>
            <person name="Callol A."/>
            <person name="Pajuelo D."/>
            <person name="Ebbesson L."/>
            <person name="Teles M."/>
            <person name="MacKenzie S."/>
            <person name="Amaro C."/>
        </authorList>
    </citation>
    <scope>NUCLEOTIDE SEQUENCE</scope>
</reference>
<name>A0A0E9SFA8_ANGAN</name>
<accession>A0A0E9SFA8</accession>
<evidence type="ECO:0000313" key="1">
    <source>
        <dbReference type="EMBL" id="JAH39208.1"/>
    </source>
</evidence>
<dbReference type="EMBL" id="GBXM01069369">
    <property type="protein sequence ID" value="JAH39208.1"/>
    <property type="molecule type" value="Transcribed_RNA"/>
</dbReference>